<protein>
    <submittedName>
        <fullName evidence="2">Uncharacterized protein</fullName>
    </submittedName>
</protein>
<dbReference type="Proteomes" id="UP000317344">
    <property type="component" value="Chromosome"/>
</dbReference>
<evidence type="ECO:0000313" key="2">
    <source>
        <dbReference type="EMBL" id="QDQ97932.1"/>
    </source>
</evidence>
<dbReference type="EMBL" id="CP041765">
    <property type="protein sequence ID" value="QDQ97932.1"/>
    <property type="molecule type" value="Genomic_DNA"/>
</dbReference>
<organism evidence="2 3">
    <name type="scientific">Tomitella fengzijianii</name>
    <dbReference type="NCBI Taxonomy" id="2597660"/>
    <lineage>
        <taxon>Bacteria</taxon>
        <taxon>Bacillati</taxon>
        <taxon>Actinomycetota</taxon>
        <taxon>Actinomycetes</taxon>
        <taxon>Mycobacteriales</taxon>
        <taxon>Tomitella</taxon>
    </lineage>
</organism>
<name>A0A516X4C8_9ACTN</name>
<gene>
    <name evidence="2" type="ORF">FO059_12190</name>
</gene>
<feature type="compositionally biased region" description="Basic and acidic residues" evidence="1">
    <location>
        <begin position="1"/>
        <end position="13"/>
    </location>
</feature>
<accession>A0A516X4C8</accession>
<feature type="compositionally biased region" description="Low complexity" evidence="1">
    <location>
        <begin position="14"/>
        <end position="30"/>
    </location>
</feature>
<evidence type="ECO:0000313" key="3">
    <source>
        <dbReference type="Proteomes" id="UP000317344"/>
    </source>
</evidence>
<reference evidence="2 3" key="2">
    <citation type="submission" date="2019-07" db="EMBL/GenBank/DDBJ databases">
        <authorList>
            <person name="Huang Y."/>
        </authorList>
    </citation>
    <scope>NUCLEOTIDE SEQUENCE [LARGE SCALE GENOMIC DNA]</scope>
    <source>
        <strain evidence="2 3">HY188</strain>
    </source>
</reference>
<evidence type="ECO:0000256" key="1">
    <source>
        <dbReference type="SAM" id="MobiDB-lite"/>
    </source>
</evidence>
<sequence length="83" mass="9004">MADDRRTTADRTARVGASAAAAGGDAFDAMTDADRADQSTPVDQDEGPDFPDRPVGERFVDEADALDQEREEPLDDSDEYQPE</sequence>
<dbReference type="RefSeq" id="WP_143909112.1">
    <property type="nucleotide sequence ID" value="NZ_CP041765.1"/>
</dbReference>
<dbReference type="KEGG" id="toy:FO059_12190"/>
<feature type="compositionally biased region" description="Acidic residues" evidence="1">
    <location>
        <begin position="62"/>
        <end position="83"/>
    </location>
</feature>
<feature type="region of interest" description="Disordered" evidence="1">
    <location>
        <begin position="1"/>
        <end position="83"/>
    </location>
</feature>
<keyword evidence="3" id="KW-1185">Reference proteome</keyword>
<proteinExistence type="predicted"/>
<dbReference type="AlphaFoldDB" id="A0A516X4C8"/>
<feature type="compositionally biased region" description="Basic and acidic residues" evidence="1">
    <location>
        <begin position="50"/>
        <end position="61"/>
    </location>
</feature>
<reference evidence="2 3" key="1">
    <citation type="submission" date="2019-07" db="EMBL/GenBank/DDBJ databases">
        <title>Tomitella cavernea sp. nov., an actinomycete isolated from soil.</title>
        <authorList>
            <person name="Cheng J."/>
        </authorList>
    </citation>
    <scope>NUCLEOTIDE SEQUENCE [LARGE SCALE GENOMIC DNA]</scope>
    <source>
        <strain evidence="2 3">HY188</strain>
    </source>
</reference>